<dbReference type="KEGG" id="dfc:DFI_14040"/>
<geneLocation type="plasmid" evidence="2">
    <name>pdfi1</name>
</geneLocation>
<dbReference type="EMBL" id="CP021082">
    <property type="protein sequence ID" value="ASN82310.1"/>
    <property type="molecule type" value="Genomic_DNA"/>
</dbReference>
<sequence length="66" mass="6852">MVGRALDAGSNIGNRGFDRGPRGVWLGTLICGGLFSCSEAVQVRGPLLKSVNPLGAVFPMDHGRGL</sequence>
<accession>A0A221T0C0</accession>
<evidence type="ECO:0000313" key="2">
    <source>
        <dbReference type="Proteomes" id="UP000259030"/>
    </source>
</evidence>
<gene>
    <name evidence="1" type="ORF">DFI_14040</name>
</gene>
<dbReference type="Proteomes" id="UP000259030">
    <property type="component" value="Plasmid pDFI1"/>
</dbReference>
<evidence type="ECO:0000313" key="1">
    <source>
        <dbReference type="EMBL" id="ASN82310.1"/>
    </source>
</evidence>
<dbReference type="AlphaFoldDB" id="A0A221T0C0"/>
<protein>
    <submittedName>
        <fullName evidence="1">Uncharacterized protein</fullName>
    </submittedName>
</protein>
<proteinExistence type="predicted"/>
<keyword evidence="2" id="KW-1185">Reference proteome</keyword>
<reference evidence="1 2" key="1">
    <citation type="submission" date="2017-05" db="EMBL/GenBank/DDBJ databases">
        <title>The complete genome sequence of Deinococcus ficus isolated from the rhizosphere of the Ficus religiosa L. in Taiwan.</title>
        <authorList>
            <person name="Wu K.-M."/>
            <person name="Liao T.-L."/>
            <person name="Liu Y.-M."/>
            <person name="Young C.-C."/>
            <person name="Tsai S.-F."/>
        </authorList>
    </citation>
    <scope>NUCLEOTIDE SEQUENCE [LARGE SCALE GENOMIC DNA]</scope>
    <source>
        <strain evidence="1 2">CC-FR2-10</strain>
        <plasmid evidence="2">pdfi1</plasmid>
    </source>
</reference>
<keyword evidence="1" id="KW-0614">Plasmid</keyword>
<organism evidence="1 2">
    <name type="scientific">Deinococcus ficus</name>
    <dbReference type="NCBI Taxonomy" id="317577"/>
    <lineage>
        <taxon>Bacteria</taxon>
        <taxon>Thermotogati</taxon>
        <taxon>Deinococcota</taxon>
        <taxon>Deinococci</taxon>
        <taxon>Deinococcales</taxon>
        <taxon>Deinococcaceae</taxon>
        <taxon>Deinococcus</taxon>
    </lineage>
</organism>
<name>A0A221T0C0_9DEIO</name>